<dbReference type="Proteomes" id="UP001165962">
    <property type="component" value="Unassembled WGS sequence"/>
</dbReference>
<keyword evidence="1" id="KW-1133">Transmembrane helix</keyword>
<keyword evidence="1" id="KW-0812">Transmembrane</keyword>
<evidence type="ECO:0000256" key="1">
    <source>
        <dbReference type="SAM" id="Phobius"/>
    </source>
</evidence>
<keyword evidence="1" id="KW-0472">Membrane</keyword>
<dbReference type="RefSeq" id="WP_166158749.1">
    <property type="nucleotide sequence ID" value="NZ_JAAOIW010000048.1"/>
</dbReference>
<gene>
    <name evidence="2" type="ORF">G9U52_38635</name>
</gene>
<evidence type="ECO:0000313" key="2">
    <source>
        <dbReference type="EMBL" id="NHN35601.1"/>
    </source>
</evidence>
<organism evidence="2 3">
    <name type="scientific">Paenibacillus agricola</name>
    <dbReference type="NCBI Taxonomy" id="2716264"/>
    <lineage>
        <taxon>Bacteria</taxon>
        <taxon>Bacillati</taxon>
        <taxon>Bacillota</taxon>
        <taxon>Bacilli</taxon>
        <taxon>Bacillales</taxon>
        <taxon>Paenibacillaceae</taxon>
        <taxon>Paenibacillus</taxon>
    </lineage>
</organism>
<name>A0ABX0JIA9_9BACL</name>
<protein>
    <submittedName>
        <fullName evidence="2">DUF4190 domain-containing protein</fullName>
    </submittedName>
</protein>
<feature type="transmembrane region" description="Helical" evidence="1">
    <location>
        <begin position="152"/>
        <end position="171"/>
    </location>
</feature>
<accession>A0ABX0JIA9</accession>
<proteinExistence type="predicted"/>
<feature type="transmembrane region" description="Helical" evidence="1">
    <location>
        <begin position="118"/>
        <end position="140"/>
    </location>
</feature>
<keyword evidence="3" id="KW-1185">Reference proteome</keyword>
<dbReference type="EMBL" id="JAAOIW010000048">
    <property type="protein sequence ID" value="NHN35601.1"/>
    <property type="molecule type" value="Genomic_DNA"/>
</dbReference>
<comment type="caution">
    <text evidence="2">The sequence shown here is derived from an EMBL/GenBank/DDBJ whole genome shotgun (WGS) entry which is preliminary data.</text>
</comment>
<reference evidence="2" key="1">
    <citation type="submission" date="2020-03" db="EMBL/GenBank/DDBJ databases">
        <title>Draft sequencing of Paenibacilllus sp. S3N08.</title>
        <authorList>
            <person name="Kim D.-U."/>
        </authorList>
    </citation>
    <scope>NUCLEOTIDE SEQUENCE</scope>
    <source>
        <strain evidence="2">S3N08</strain>
    </source>
</reference>
<evidence type="ECO:0000313" key="3">
    <source>
        <dbReference type="Proteomes" id="UP001165962"/>
    </source>
</evidence>
<sequence length="172" mass="18532">MAYKVCSNCNEDNSENAAVCTSCSHTLLNAKLHGIPSDERNQTSSLYTSKKTLYPNSNTQSSLYANRGNGFCSKCSERLDEGALKCKYCGHMTVATPRPYGSGNPVYSYESNNSGAVALLYIATFFIPLVGLIVGGMYALDNDQEKSSTGKGLIVFGLIMIVLGIILWSVIS</sequence>